<evidence type="ECO:0000313" key="2">
    <source>
        <dbReference type="Proteomes" id="UP000094313"/>
    </source>
</evidence>
<dbReference type="AlphaFoldDB" id="A0A1D7QBK9"/>
<evidence type="ECO:0000313" key="1">
    <source>
        <dbReference type="EMBL" id="AOM75954.1"/>
    </source>
</evidence>
<organism evidence="1 2">
    <name type="scientific">Pedobacter steynii</name>
    <dbReference type="NCBI Taxonomy" id="430522"/>
    <lineage>
        <taxon>Bacteria</taxon>
        <taxon>Pseudomonadati</taxon>
        <taxon>Bacteroidota</taxon>
        <taxon>Sphingobacteriia</taxon>
        <taxon>Sphingobacteriales</taxon>
        <taxon>Sphingobacteriaceae</taxon>
        <taxon>Pedobacter</taxon>
    </lineage>
</organism>
<proteinExistence type="predicted"/>
<gene>
    <name evidence="1" type="ORF">BFS30_01470</name>
</gene>
<dbReference type="KEGG" id="psty:BFS30_01470"/>
<sequence>MKNLSVEDLKFSAKKVLSRAEMRTVSGGGLHPCADQCSSDMDCMGGNCVPVPSCNGNPVKPYDFVCKA</sequence>
<name>A0A1D7QBK9_9SPHI</name>
<dbReference type="OrthoDB" id="1375081at2"/>
<reference evidence="1 2" key="1">
    <citation type="submission" date="2016-08" db="EMBL/GenBank/DDBJ databases">
        <authorList>
            <person name="Seilhamer J.J."/>
        </authorList>
    </citation>
    <scope>NUCLEOTIDE SEQUENCE [LARGE SCALE GENOMIC DNA]</scope>
    <source>
        <strain evidence="1 2">DX4</strain>
    </source>
</reference>
<keyword evidence="2" id="KW-1185">Reference proteome</keyword>
<evidence type="ECO:0008006" key="3">
    <source>
        <dbReference type="Google" id="ProtNLM"/>
    </source>
</evidence>
<accession>A0A1D7QBK9</accession>
<dbReference type="EMBL" id="CP017141">
    <property type="protein sequence ID" value="AOM75954.1"/>
    <property type="molecule type" value="Genomic_DNA"/>
</dbReference>
<protein>
    <recommendedName>
        <fullName evidence="3">Natural product</fullName>
    </recommendedName>
</protein>
<dbReference type="RefSeq" id="WP_069377651.1">
    <property type="nucleotide sequence ID" value="NZ_CP017141.1"/>
</dbReference>
<dbReference type="Proteomes" id="UP000094313">
    <property type="component" value="Chromosome"/>
</dbReference>